<dbReference type="InterPro" id="IPR020846">
    <property type="entry name" value="MFS_dom"/>
</dbReference>
<keyword evidence="7 8" id="KW-0472">Membrane</keyword>
<evidence type="ECO:0000259" key="9">
    <source>
        <dbReference type="PROSITE" id="PS50850"/>
    </source>
</evidence>
<comment type="similarity">
    <text evidence="2 8">Belongs to the major facilitator superfamily. Bcr/CmlA family.</text>
</comment>
<gene>
    <name evidence="10" type="ORF">B9W14_02565</name>
</gene>
<feature type="transmembrane region" description="Helical" evidence="8">
    <location>
        <begin position="315"/>
        <end position="332"/>
    </location>
</feature>
<dbReference type="SUPFAM" id="SSF103473">
    <property type="entry name" value="MFS general substrate transporter"/>
    <property type="match status" value="1"/>
</dbReference>
<reference evidence="11" key="1">
    <citation type="submission" date="2017-04" db="EMBL/GenBank/DDBJ databases">
        <authorList>
            <person name="Song Y."/>
            <person name="Cho B.-K."/>
        </authorList>
    </citation>
    <scope>NUCLEOTIDE SEQUENCE [LARGE SCALE GENOMIC DNA]</scope>
    <source>
        <strain evidence="11">SL1</strain>
    </source>
</reference>
<dbReference type="PANTHER" id="PTHR23502:SF132">
    <property type="entry name" value="POLYAMINE TRANSPORTER 2-RELATED"/>
    <property type="match status" value="1"/>
</dbReference>
<dbReference type="InterPro" id="IPR036259">
    <property type="entry name" value="MFS_trans_sf"/>
</dbReference>
<feature type="transmembrane region" description="Helical" evidence="8">
    <location>
        <begin position="147"/>
        <end position="171"/>
    </location>
</feature>
<dbReference type="CDD" id="cd17320">
    <property type="entry name" value="MFS_MdfA_MDR_like"/>
    <property type="match status" value="1"/>
</dbReference>
<evidence type="ECO:0000313" key="11">
    <source>
        <dbReference type="Proteomes" id="UP000244910"/>
    </source>
</evidence>
<feature type="domain" description="Major facilitator superfamily (MFS) profile" evidence="9">
    <location>
        <begin position="16"/>
        <end position="403"/>
    </location>
</feature>
<sequence length="409" mass="45295">MTETKQKFSLNRPQNKLGVTGMIIFIILMDMAIPLATDMYLPAMPSMGNNLAGGTDALVKSTVTIFFFVYALGMLIWGPLSDKYGRKKPMIVGFVLFSISTLFCAAAWNIYILLLARVLQGIGAASITAISFAMINDCFVGKTKETVLAIAQTLSGLAPVFAPIIGSWILYFISWRGIFLVLLIFGIIGFILTLMYTETVYEEERFTGSIISTFGQLKVVLKNKSFTWIVLTFSLLFLPIFAYINLSSYIYIKQFGCTEQTYSYFHAVASLLSMLGPAIYIKFFANSDKRKLIYISCSICVLSGIVMIILGSFSPVIFCCLVFVFYLISNFVRPYATNLILSQNPKDVGSSSSVMNMSFNMMAVVGMAVTTFSFQNMVIALGIIIVVCPILAIFTWRVVISSKDQIKGI</sequence>
<evidence type="ECO:0000256" key="7">
    <source>
        <dbReference type="ARBA" id="ARBA00023136"/>
    </source>
</evidence>
<keyword evidence="6 8" id="KW-1133">Transmembrane helix</keyword>
<feature type="transmembrane region" description="Helical" evidence="8">
    <location>
        <begin position="378"/>
        <end position="400"/>
    </location>
</feature>
<comment type="subcellular location">
    <subcellularLocation>
        <location evidence="1 8">Cell membrane</location>
        <topology evidence="1 8">Multi-pass membrane protein</topology>
    </subcellularLocation>
</comment>
<evidence type="ECO:0000256" key="4">
    <source>
        <dbReference type="ARBA" id="ARBA00022475"/>
    </source>
</evidence>
<dbReference type="KEGG" id="cdrk:B9W14_02565"/>
<feature type="transmembrane region" description="Helical" evidence="8">
    <location>
        <begin position="292"/>
        <end position="309"/>
    </location>
</feature>
<name>A0A2U8DLY0_9CLOT</name>
<keyword evidence="4 8" id="KW-1003">Cell membrane</keyword>
<dbReference type="GO" id="GO:1990961">
    <property type="term" value="P:xenobiotic detoxification by transmembrane export across the plasma membrane"/>
    <property type="evidence" value="ECO:0007669"/>
    <property type="project" value="InterPro"/>
</dbReference>
<evidence type="ECO:0000256" key="6">
    <source>
        <dbReference type="ARBA" id="ARBA00022989"/>
    </source>
</evidence>
<organism evidence="10 11">
    <name type="scientific">Clostridium drakei</name>
    <dbReference type="NCBI Taxonomy" id="332101"/>
    <lineage>
        <taxon>Bacteria</taxon>
        <taxon>Bacillati</taxon>
        <taxon>Bacillota</taxon>
        <taxon>Clostridia</taxon>
        <taxon>Eubacteriales</taxon>
        <taxon>Clostridiaceae</taxon>
        <taxon>Clostridium</taxon>
    </lineage>
</organism>
<protein>
    <recommendedName>
        <fullName evidence="8">Bcr/CflA family efflux transporter</fullName>
    </recommendedName>
</protein>
<dbReference type="GO" id="GO:0042910">
    <property type="term" value="F:xenobiotic transmembrane transporter activity"/>
    <property type="evidence" value="ECO:0007669"/>
    <property type="project" value="InterPro"/>
</dbReference>
<dbReference type="Gene3D" id="1.20.1720.10">
    <property type="entry name" value="Multidrug resistance protein D"/>
    <property type="match status" value="1"/>
</dbReference>
<feature type="transmembrane region" description="Helical" evidence="8">
    <location>
        <begin position="264"/>
        <end position="285"/>
    </location>
</feature>
<keyword evidence="11" id="KW-1185">Reference proteome</keyword>
<dbReference type="InterPro" id="IPR011701">
    <property type="entry name" value="MFS"/>
</dbReference>
<feature type="transmembrane region" description="Helical" evidence="8">
    <location>
        <begin position="226"/>
        <end position="252"/>
    </location>
</feature>
<feature type="transmembrane region" description="Helical" evidence="8">
    <location>
        <begin position="353"/>
        <end position="372"/>
    </location>
</feature>
<feature type="transmembrane region" description="Helical" evidence="8">
    <location>
        <begin position="118"/>
        <end position="135"/>
    </location>
</feature>
<feature type="transmembrane region" description="Helical" evidence="8">
    <location>
        <begin position="177"/>
        <end position="196"/>
    </location>
</feature>
<feature type="transmembrane region" description="Helical" evidence="8">
    <location>
        <begin position="90"/>
        <end position="112"/>
    </location>
</feature>
<evidence type="ECO:0000256" key="5">
    <source>
        <dbReference type="ARBA" id="ARBA00022692"/>
    </source>
</evidence>
<dbReference type="Pfam" id="PF07690">
    <property type="entry name" value="MFS_1"/>
    <property type="match status" value="1"/>
</dbReference>
<evidence type="ECO:0000256" key="2">
    <source>
        <dbReference type="ARBA" id="ARBA00006236"/>
    </source>
</evidence>
<dbReference type="EMBL" id="CP020953">
    <property type="protein sequence ID" value="AWI03421.1"/>
    <property type="molecule type" value="Genomic_DNA"/>
</dbReference>
<evidence type="ECO:0000256" key="8">
    <source>
        <dbReference type="RuleBase" id="RU365088"/>
    </source>
</evidence>
<keyword evidence="3 8" id="KW-0813">Transport</keyword>
<proteinExistence type="inferred from homology"/>
<accession>A0A2U8DLY0</accession>
<feature type="transmembrane region" description="Helical" evidence="8">
    <location>
        <begin position="57"/>
        <end position="78"/>
    </location>
</feature>
<keyword evidence="5 8" id="KW-0812">Transmembrane</keyword>
<dbReference type="PROSITE" id="PS50850">
    <property type="entry name" value="MFS"/>
    <property type="match status" value="1"/>
</dbReference>
<dbReference type="NCBIfam" id="TIGR00710">
    <property type="entry name" value="efflux_Bcr_CflA"/>
    <property type="match status" value="1"/>
</dbReference>
<dbReference type="PANTHER" id="PTHR23502">
    <property type="entry name" value="MAJOR FACILITATOR SUPERFAMILY"/>
    <property type="match status" value="1"/>
</dbReference>
<evidence type="ECO:0000313" key="10">
    <source>
        <dbReference type="EMBL" id="AWI03421.1"/>
    </source>
</evidence>
<dbReference type="AlphaFoldDB" id="A0A2U8DLY0"/>
<dbReference type="GO" id="GO:0005886">
    <property type="term" value="C:plasma membrane"/>
    <property type="evidence" value="ECO:0007669"/>
    <property type="project" value="UniProtKB-SubCell"/>
</dbReference>
<feature type="transmembrane region" description="Helical" evidence="8">
    <location>
        <begin position="17"/>
        <end position="37"/>
    </location>
</feature>
<dbReference type="InterPro" id="IPR004812">
    <property type="entry name" value="Efflux_drug-R_Bcr/CmlA"/>
</dbReference>
<dbReference type="OrthoDB" id="9800416at2"/>
<evidence type="ECO:0000256" key="3">
    <source>
        <dbReference type="ARBA" id="ARBA00022448"/>
    </source>
</evidence>
<dbReference type="RefSeq" id="WP_032078949.1">
    <property type="nucleotide sequence ID" value="NZ_CP020953.1"/>
</dbReference>
<dbReference type="Proteomes" id="UP000244910">
    <property type="component" value="Chromosome"/>
</dbReference>
<evidence type="ECO:0000256" key="1">
    <source>
        <dbReference type="ARBA" id="ARBA00004651"/>
    </source>
</evidence>